<name>A0A165PRY0_EXIGL</name>
<evidence type="ECO:0000313" key="1">
    <source>
        <dbReference type="EMBL" id="KZW02587.1"/>
    </source>
</evidence>
<dbReference type="SUPFAM" id="SSF56784">
    <property type="entry name" value="HAD-like"/>
    <property type="match status" value="1"/>
</dbReference>
<protein>
    <submittedName>
        <fullName evidence="1">Magnesium-dependent phosphatase-1</fullName>
    </submittedName>
</protein>
<dbReference type="InterPro" id="IPR010036">
    <property type="entry name" value="MDP_1_eu_arc"/>
</dbReference>
<dbReference type="Proteomes" id="UP000077266">
    <property type="component" value="Unassembled WGS sequence"/>
</dbReference>
<dbReference type="GO" id="GO:0003993">
    <property type="term" value="F:acid phosphatase activity"/>
    <property type="evidence" value="ECO:0007669"/>
    <property type="project" value="TreeGrafter"/>
</dbReference>
<accession>A0A165PRY0</accession>
<dbReference type="NCBIfam" id="TIGR01685">
    <property type="entry name" value="MDP-1"/>
    <property type="match status" value="1"/>
</dbReference>
<dbReference type="SFLD" id="SFLDS00003">
    <property type="entry name" value="Haloacid_Dehalogenase"/>
    <property type="match status" value="1"/>
</dbReference>
<dbReference type="NCBIfam" id="TIGR01681">
    <property type="entry name" value="HAD-SF-IIIC"/>
    <property type="match status" value="1"/>
</dbReference>
<dbReference type="InterPro" id="IPR036412">
    <property type="entry name" value="HAD-like_sf"/>
</dbReference>
<dbReference type="AlphaFoldDB" id="A0A165PRY0"/>
<dbReference type="SFLD" id="SFLDG01129">
    <property type="entry name" value="C1.5:_HAD__Beta-PGM__Phosphata"/>
    <property type="match status" value="1"/>
</dbReference>
<dbReference type="FunCoup" id="A0A165PRY0">
    <property type="interactions" value="49"/>
</dbReference>
<dbReference type="PANTHER" id="PTHR17901:SF14">
    <property type="entry name" value="MAGNESIUM-DEPENDENT PHOSPHATASE 1"/>
    <property type="match status" value="1"/>
</dbReference>
<keyword evidence="2" id="KW-1185">Reference proteome</keyword>
<dbReference type="Gene3D" id="3.40.50.1000">
    <property type="entry name" value="HAD superfamily/HAD-like"/>
    <property type="match status" value="1"/>
</dbReference>
<dbReference type="SFLD" id="SFLDG01131">
    <property type="entry name" value="C1.5.2:_MDP_Like"/>
    <property type="match status" value="1"/>
</dbReference>
<reference evidence="1 2" key="1">
    <citation type="journal article" date="2016" name="Mol. Biol. Evol.">
        <title>Comparative Genomics of Early-Diverging Mushroom-Forming Fungi Provides Insights into the Origins of Lignocellulose Decay Capabilities.</title>
        <authorList>
            <person name="Nagy L.G."/>
            <person name="Riley R."/>
            <person name="Tritt A."/>
            <person name="Adam C."/>
            <person name="Daum C."/>
            <person name="Floudas D."/>
            <person name="Sun H."/>
            <person name="Yadav J.S."/>
            <person name="Pangilinan J."/>
            <person name="Larsson K.H."/>
            <person name="Matsuura K."/>
            <person name="Barry K."/>
            <person name="Labutti K."/>
            <person name="Kuo R."/>
            <person name="Ohm R.A."/>
            <person name="Bhattacharya S.S."/>
            <person name="Shirouzu T."/>
            <person name="Yoshinaga Y."/>
            <person name="Martin F.M."/>
            <person name="Grigoriev I.V."/>
            <person name="Hibbett D.S."/>
        </authorList>
    </citation>
    <scope>NUCLEOTIDE SEQUENCE [LARGE SCALE GENOMIC DNA]</scope>
    <source>
        <strain evidence="1 2">HHB12029</strain>
    </source>
</reference>
<sequence>MTDADAGTAEAGASERHPRLICFDLDYTLWPLWIDTHVSPPFSRDGDTHNEVKDSSGSTIRFYKDVPAIFARLSAQPQTQVAACSRTHAPGDARDALDLLLIRDHEGETKPARHFFHHEEIYPGSKMQHFRALHKKTGIPYKEMLFFDDEYRNNEVSSLGVTFVLVKRGLDEETFQKGLAKWRSRQGDS</sequence>
<dbReference type="STRING" id="1314781.A0A165PRY0"/>
<dbReference type="InParanoid" id="A0A165PRY0"/>
<organism evidence="1 2">
    <name type="scientific">Exidia glandulosa HHB12029</name>
    <dbReference type="NCBI Taxonomy" id="1314781"/>
    <lineage>
        <taxon>Eukaryota</taxon>
        <taxon>Fungi</taxon>
        <taxon>Dikarya</taxon>
        <taxon>Basidiomycota</taxon>
        <taxon>Agaricomycotina</taxon>
        <taxon>Agaricomycetes</taxon>
        <taxon>Auriculariales</taxon>
        <taxon>Exidiaceae</taxon>
        <taxon>Exidia</taxon>
    </lineage>
</organism>
<dbReference type="EMBL" id="KV425887">
    <property type="protein sequence ID" value="KZW02587.1"/>
    <property type="molecule type" value="Genomic_DNA"/>
</dbReference>
<dbReference type="PANTHER" id="PTHR17901">
    <property type="entry name" value="MAGNESIUM-DEPENDENT PHOSPHATASE 1 MDP1"/>
    <property type="match status" value="1"/>
</dbReference>
<evidence type="ECO:0000313" key="2">
    <source>
        <dbReference type="Proteomes" id="UP000077266"/>
    </source>
</evidence>
<gene>
    <name evidence="1" type="ORF">EXIGLDRAFT_601766</name>
</gene>
<dbReference type="InterPro" id="IPR023214">
    <property type="entry name" value="HAD_sf"/>
</dbReference>
<proteinExistence type="predicted"/>
<dbReference type="InterPro" id="IPR010033">
    <property type="entry name" value="HAD_SF_ppase_IIIC"/>
</dbReference>
<dbReference type="OrthoDB" id="2865258at2759"/>
<dbReference type="Pfam" id="PF12689">
    <property type="entry name" value="Acid_PPase"/>
    <property type="match status" value="1"/>
</dbReference>